<dbReference type="OrthoDB" id="2440523at2759"/>
<sequence>MPHSRPKPSEIAAEAKKHYIPWLNAHFDQYPARSFFISDGATFAVSPSKRNHWNLSIAVVDGDPVDAALVLYQHNAAQEALKGKQASLIPVINTANERRPGGDWESGIMAPEECLARRSNLVKALVTAWSGHGAESKHYPIPPRGGLYSPSIMVFRNGPDQYTPWSHPQMLPVISVAPVRRPRLDETGTQYSFEQEKDLMLEKMRTVLRIAAHYGHKDICLGTFGAGATFRNPVEELARMWKQLLFNDEEFDGVFDNIVFAIDNEDAVKERKGGLSDLAVFEKELAPERTHPTSYR</sequence>
<dbReference type="InterPro" id="IPR019261">
    <property type="entry name" value="PARG_cat_microbial"/>
</dbReference>
<dbReference type="EMBL" id="ML975149">
    <property type="protein sequence ID" value="KAF1817652.1"/>
    <property type="molecule type" value="Genomic_DNA"/>
</dbReference>
<dbReference type="Proteomes" id="UP000504638">
    <property type="component" value="Unplaced"/>
</dbReference>
<gene>
    <name evidence="2 4" type="ORF">P152DRAFT_25736</name>
</gene>
<evidence type="ECO:0000313" key="2">
    <source>
        <dbReference type="EMBL" id="KAF1817652.1"/>
    </source>
</evidence>
<evidence type="ECO:0000313" key="3">
    <source>
        <dbReference type="Proteomes" id="UP000504638"/>
    </source>
</evidence>
<dbReference type="AlphaFoldDB" id="A0A6G1GI48"/>
<dbReference type="Pfam" id="PF10021">
    <property type="entry name" value="PARG_cat_microb"/>
    <property type="match status" value="1"/>
</dbReference>
<evidence type="ECO:0000313" key="4">
    <source>
        <dbReference type="RefSeq" id="XP_033539283.1"/>
    </source>
</evidence>
<dbReference type="NCBIfam" id="TIGR02452">
    <property type="entry name" value="TIGR02452 family protein"/>
    <property type="match status" value="1"/>
</dbReference>
<reference evidence="4" key="3">
    <citation type="submission" date="2025-04" db="UniProtKB">
        <authorList>
            <consortium name="RefSeq"/>
        </authorList>
    </citation>
    <scope>IDENTIFICATION</scope>
    <source>
        <strain evidence="4">CBS 781.70</strain>
    </source>
</reference>
<organism evidence="2">
    <name type="scientific">Eremomyces bilateralis CBS 781.70</name>
    <dbReference type="NCBI Taxonomy" id="1392243"/>
    <lineage>
        <taxon>Eukaryota</taxon>
        <taxon>Fungi</taxon>
        <taxon>Dikarya</taxon>
        <taxon>Ascomycota</taxon>
        <taxon>Pezizomycotina</taxon>
        <taxon>Dothideomycetes</taxon>
        <taxon>Dothideomycetes incertae sedis</taxon>
        <taxon>Eremomycetales</taxon>
        <taxon>Eremomycetaceae</taxon>
        <taxon>Eremomyces</taxon>
    </lineage>
</organism>
<proteinExistence type="predicted"/>
<dbReference type="RefSeq" id="XP_033539283.1">
    <property type="nucleotide sequence ID" value="XM_033674759.1"/>
</dbReference>
<dbReference type="InterPro" id="IPR012664">
    <property type="entry name" value="CHP02452"/>
</dbReference>
<dbReference type="InterPro" id="IPR043472">
    <property type="entry name" value="Macro_dom-like"/>
</dbReference>
<accession>A0A6G1GI48</accession>
<reference evidence="4" key="2">
    <citation type="submission" date="2020-04" db="EMBL/GenBank/DDBJ databases">
        <authorList>
            <consortium name="NCBI Genome Project"/>
        </authorList>
    </citation>
    <scope>NUCLEOTIDE SEQUENCE</scope>
    <source>
        <strain evidence="4">CBS 781.70</strain>
    </source>
</reference>
<feature type="domain" description="Microbial-type PARG catalytic" evidence="1">
    <location>
        <begin position="52"/>
        <end position="157"/>
    </location>
</feature>
<dbReference type="Gene3D" id="3.40.220.10">
    <property type="entry name" value="Leucine Aminopeptidase, subunit E, domain 1"/>
    <property type="match status" value="1"/>
</dbReference>
<dbReference type="PANTHER" id="PTHR35596">
    <property type="entry name" value="DUF2263 DOMAIN-CONTAINING PROTEIN"/>
    <property type="match status" value="1"/>
</dbReference>
<dbReference type="GeneID" id="54415329"/>
<name>A0A6G1GI48_9PEZI</name>
<dbReference type="PANTHER" id="PTHR35596:SF2">
    <property type="entry name" value="MICROBIAL-TYPE PARG CATALYTIC DOMAIN-CONTAINING PROTEIN"/>
    <property type="match status" value="1"/>
</dbReference>
<keyword evidence="3" id="KW-1185">Reference proteome</keyword>
<evidence type="ECO:0000259" key="1">
    <source>
        <dbReference type="Pfam" id="PF10021"/>
    </source>
</evidence>
<protein>
    <recommendedName>
        <fullName evidence="1">Microbial-type PARG catalytic domain-containing protein</fullName>
    </recommendedName>
</protein>
<reference evidence="2 4" key="1">
    <citation type="submission" date="2020-01" db="EMBL/GenBank/DDBJ databases">
        <authorList>
            <consortium name="DOE Joint Genome Institute"/>
            <person name="Haridas S."/>
            <person name="Albert R."/>
            <person name="Binder M."/>
            <person name="Bloem J."/>
            <person name="Labutti K."/>
            <person name="Salamov A."/>
            <person name="Andreopoulos B."/>
            <person name="Baker S.E."/>
            <person name="Barry K."/>
            <person name="Bills G."/>
            <person name="Bluhm B.H."/>
            <person name="Cannon C."/>
            <person name="Castanera R."/>
            <person name="Culley D.E."/>
            <person name="Daum C."/>
            <person name="Ezra D."/>
            <person name="Gonzalez J.B."/>
            <person name="Henrissat B."/>
            <person name="Kuo A."/>
            <person name="Liang C."/>
            <person name="Lipzen A."/>
            <person name="Lutzoni F."/>
            <person name="Magnuson J."/>
            <person name="Mondo S."/>
            <person name="Nolan M."/>
            <person name="Ohm R."/>
            <person name="Pangilinan J."/>
            <person name="Park H.-J."/>
            <person name="Ramirez L."/>
            <person name="Alfaro M."/>
            <person name="Sun H."/>
            <person name="Tritt A."/>
            <person name="Yoshinaga Y."/>
            <person name="Zwiers L.-H."/>
            <person name="Turgeon B.G."/>
            <person name="Goodwin S.B."/>
            <person name="Spatafora J.W."/>
            <person name="Crous P.W."/>
            <person name="Grigoriev I.V."/>
        </authorList>
    </citation>
    <scope>NUCLEOTIDE SEQUENCE</scope>
    <source>
        <strain evidence="2 4">CBS 781.70</strain>
    </source>
</reference>